<dbReference type="Proteomes" id="UP000028709">
    <property type="component" value="Unassembled WGS sequence"/>
</dbReference>
<name>A0A086BID7_9FLAO</name>
<gene>
    <name evidence="1" type="ORF">IQ37_10000</name>
</gene>
<sequence length="218" mass="24763">MKSDEPYYKYFLQMERYAPTFRYVDTIVSPTGRVGSPLMEPFRIFGRWLGWKFCYAEHDFEFNVLVGPVSPYLTARSVFEFSKNSIGRTVPGAMRGGDGELMGVRTNDAVTTAVFGGQVRTTHNDETMTMRNFAEPGHVFSGGYLDLAFIEKDGNVYINLRGGGYNNFASLNQVFGSWLFPDMARSNAAAYRAYKNLPRIKHTVENLPPKKKELPYKE</sequence>
<organism evidence="1 2">
    <name type="scientific">Chryseobacterium piperi</name>
    <dbReference type="NCBI Taxonomy" id="558152"/>
    <lineage>
        <taxon>Bacteria</taxon>
        <taxon>Pseudomonadati</taxon>
        <taxon>Bacteroidota</taxon>
        <taxon>Flavobacteriia</taxon>
        <taxon>Flavobacteriales</taxon>
        <taxon>Weeksellaceae</taxon>
        <taxon>Chryseobacterium group</taxon>
        <taxon>Chryseobacterium</taxon>
    </lineage>
</organism>
<protein>
    <submittedName>
        <fullName evidence="1">Uncharacterized protein</fullName>
    </submittedName>
</protein>
<keyword evidence="2" id="KW-1185">Reference proteome</keyword>
<dbReference type="eggNOG" id="ENOG502ZYBY">
    <property type="taxonomic scope" value="Bacteria"/>
</dbReference>
<evidence type="ECO:0000313" key="2">
    <source>
        <dbReference type="Proteomes" id="UP000028709"/>
    </source>
</evidence>
<dbReference type="EMBL" id="JPRJ01000015">
    <property type="protein sequence ID" value="KFF28701.1"/>
    <property type="molecule type" value="Genomic_DNA"/>
</dbReference>
<dbReference type="AlphaFoldDB" id="A0A086BID7"/>
<proteinExistence type="predicted"/>
<evidence type="ECO:0000313" key="1">
    <source>
        <dbReference type="EMBL" id="KFF28701.1"/>
    </source>
</evidence>
<reference evidence="1 2" key="1">
    <citation type="submission" date="2014-07" db="EMBL/GenBank/DDBJ databases">
        <title>Genome of Chryseobacterium piperi CTM.</title>
        <authorList>
            <person name="Pipes S.E."/>
            <person name="Stropko S.J."/>
            <person name="Newman J.D."/>
        </authorList>
    </citation>
    <scope>NUCLEOTIDE SEQUENCE [LARGE SCALE GENOMIC DNA]</scope>
    <source>
        <strain evidence="1 2">CTM</strain>
    </source>
</reference>
<comment type="caution">
    <text evidence="1">The sequence shown here is derived from an EMBL/GenBank/DDBJ whole genome shotgun (WGS) entry which is preliminary data.</text>
</comment>
<accession>A0A086BID7</accession>